<feature type="transmembrane region" description="Helical" evidence="2">
    <location>
        <begin position="388"/>
        <end position="405"/>
    </location>
</feature>
<proteinExistence type="predicted"/>
<feature type="region of interest" description="Disordered" evidence="1">
    <location>
        <begin position="25"/>
        <end position="81"/>
    </location>
</feature>
<dbReference type="EMBL" id="MN565688">
    <property type="protein sequence ID" value="QIP68019.1"/>
    <property type="molecule type" value="Genomic_RNA"/>
</dbReference>
<feature type="compositionally biased region" description="Polar residues" evidence="1">
    <location>
        <begin position="25"/>
        <end position="35"/>
    </location>
</feature>
<accession>A0A6G9ENL3</accession>
<evidence type="ECO:0000256" key="1">
    <source>
        <dbReference type="SAM" id="MobiDB-lite"/>
    </source>
</evidence>
<keyword evidence="2" id="KW-1133">Transmembrane helix</keyword>
<keyword evidence="2" id="KW-0812">Transmembrane</keyword>
<reference evidence="3" key="1">
    <citation type="submission" date="2019-10" db="EMBL/GenBank/DDBJ databases">
        <title>The virome associated to a a collection of Bremia lactucae isolates.</title>
        <authorList>
            <person name="Chiapello M."/>
            <person name="Turina M."/>
        </authorList>
    </citation>
    <scope>NUCLEOTIDE SEQUENCE</scope>
    <source>
        <strain evidence="3">DML-A_DN40638</strain>
    </source>
</reference>
<sequence>MFSMLDGWYVLRSWLENLHVVRTSLNGNNGSYTNTDDVKKDRDAVANRRKQPHRRDPGIGKHGSKNVAPPPVEAPEAKPEPKKLLPTERAKFWGYVDEDGRFMSREKYRDHYLDVWAAIVFLRRFFRRAVRVTALVRLRKAVPEHLEVAAKFSLRLAYMRAKRKDWEAYVKVLLLKMTRSQWQMIIVRWWRSVNWVCRLTEYESVKRAMPRKTWYDHVKELHLHRKATKWKFFSSWFIRQMSKYIVVDGRGVSFSGVVAPSLKHLKRMDRVNQLDWTLRGHQGDVRPLSLGSMYLDLKVPRVYTESFSFDPSDYHQMYYVYVRSKAVFIGKFCSRWFKRTHTRLQLPVKEDWPFSWQRLFWTVCFIVFVLLCVYVKKEDLVMALGSEGLVVAWALGLIVLWIFAYNKYAHAFNFRITFFDSNIRYSRYFNQSAIDWSYRRTDKFEGSGYNQVETLFVYRPYYIRMINGLSSHRASMKNKQNAKDLIISDLSEWLLSPIPTDSKSQSHEVYMRMIHEYWLTRASSACARYKELEDAHESHRVSDKTGNGVDDLVFRQKDSSGASGLVVSHVAGVLNRKN</sequence>
<keyword evidence="2" id="KW-0472">Membrane</keyword>
<evidence type="ECO:0000256" key="2">
    <source>
        <dbReference type="SAM" id="Phobius"/>
    </source>
</evidence>
<organism evidence="3">
    <name type="scientific">Bremia lactucae associated ssRNA 2</name>
    <dbReference type="NCBI Taxonomy" id="2719812"/>
    <lineage>
        <taxon>Viruses</taxon>
        <taxon>Riboviria</taxon>
    </lineage>
</organism>
<evidence type="ECO:0000313" key="3">
    <source>
        <dbReference type="EMBL" id="QIP68019.1"/>
    </source>
</evidence>
<protein>
    <submittedName>
        <fullName evidence="3">ORF2</fullName>
    </submittedName>
</protein>
<feature type="compositionally biased region" description="Basic and acidic residues" evidence="1">
    <location>
        <begin position="36"/>
        <end position="46"/>
    </location>
</feature>
<name>A0A6G9ENL3_9VIRU</name>
<feature type="transmembrane region" description="Helical" evidence="2">
    <location>
        <begin position="359"/>
        <end position="376"/>
    </location>
</feature>